<dbReference type="OrthoDB" id="89669at2759"/>
<dbReference type="InterPro" id="IPR006600">
    <property type="entry name" value="HTH_CenpB_DNA-bd_dom"/>
</dbReference>
<dbReference type="AlphaFoldDB" id="A0A225UU14"/>
<organism evidence="3 4">
    <name type="scientific">Phytophthora megakarya</name>
    <dbReference type="NCBI Taxonomy" id="4795"/>
    <lineage>
        <taxon>Eukaryota</taxon>
        <taxon>Sar</taxon>
        <taxon>Stramenopiles</taxon>
        <taxon>Oomycota</taxon>
        <taxon>Peronosporomycetes</taxon>
        <taxon>Peronosporales</taxon>
        <taxon>Peronosporaceae</taxon>
        <taxon>Phytophthora</taxon>
    </lineage>
</organism>
<dbReference type="EMBL" id="NBNE01011572">
    <property type="protein sequence ID" value="OWY96482.1"/>
    <property type="molecule type" value="Genomic_DNA"/>
</dbReference>
<name>A0A225UU14_9STRA</name>
<gene>
    <name evidence="3" type="ORF">PHMEG_00033239</name>
</gene>
<dbReference type="Pfam" id="PF03221">
    <property type="entry name" value="HTH_Tnp_Tc5"/>
    <property type="match status" value="1"/>
</dbReference>
<feature type="domain" description="HTH CENPB-type" evidence="2">
    <location>
        <begin position="64"/>
        <end position="137"/>
    </location>
</feature>
<dbReference type="PROSITE" id="PS51253">
    <property type="entry name" value="HTH_CENPB"/>
    <property type="match status" value="1"/>
</dbReference>
<dbReference type="InterPro" id="IPR009057">
    <property type="entry name" value="Homeodomain-like_sf"/>
</dbReference>
<accession>A0A225UU14</accession>
<sequence>MAVSYHFKLQVLQYLDGHTMEETISHFYLGLLRGQIRSKKRVCYASKDSRALAEAKCAVGLSRHHRDRPRGLGTSLPIAAEEWVNDLRSDGVPVTYVMLKLQALELYAETALPTGAFTASWSWRKHFLRRHRLSIRRRTREGKKTPEDASERLEDFSTKVLSKMKELKI</sequence>
<proteinExistence type="predicted"/>
<evidence type="ECO:0000256" key="1">
    <source>
        <dbReference type="ARBA" id="ARBA00023125"/>
    </source>
</evidence>
<keyword evidence="1" id="KW-0238">DNA-binding</keyword>
<reference evidence="4" key="1">
    <citation type="submission" date="2017-03" db="EMBL/GenBank/DDBJ databases">
        <title>Phytopthora megakarya and P. palmivora, two closely related causual agents of cacao black pod achieved similar genome size and gene model numbers by different mechanisms.</title>
        <authorList>
            <person name="Ali S."/>
            <person name="Shao J."/>
            <person name="Larry D.J."/>
            <person name="Kronmiller B."/>
            <person name="Shen D."/>
            <person name="Strem M.D."/>
            <person name="Melnick R.L."/>
            <person name="Guiltinan M.J."/>
            <person name="Tyler B.M."/>
            <person name="Meinhardt L.W."/>
            <person name="Bailey B.A."/>
        </authorList>
    </citation>
    <scope>NUCLEOTIDE SEQUENCE [LARGE SCALE GENOMIC DNA]</scope>
    <source>
        <strain evidence="4">zdho120</strain>
    </source>
</reference>
<evidence type="ECO:0000313" key="4">
    <source>
        <dbReference type="Proteomes" id="UP000198211"/>
    </source>
</evidence>
<evidence type="ECO:0000313" key="3">
    <source>
        <dbReference type="EMBL" id="OWY96482.1"/>
    </source>
</evidence>
<evidence type="ECO:0000259" key="2">
    <source>
        <dbReference type="PROSITE" id="PS51253"/>
    </source>
</evidence>
<keyword evidence="4" id="KW-1185">Reference proteome</keyword>
<dbReference type="Gene3D" id="1.10.10.60">
    <property type="entry name" value="Homeodomain-like"/>
    <property type="match status" value="1"/>
</dbReference>
<comment type="caution">
    <text evidence="3">The sequence shown here is derived from an EMBL/GenBank/DDBJ whole genome shotgun (WGS) entry which is preliminary data.</text>
</comment>
<dbReference type="STRING" id="4795.A0A225UU14"/>
<dbReference type="GO" id="GO:0003677">
    <property type="term" value="F:DNA binding"/>
    <property type="evidence" value="ECO:0007669"/>
    <property type="project" value="UniProtKB-KW"/>
</dbReference>
<dbReference type="SMART" id="SM00674">
    <property type="entry name" value="CENPB"/>
    <property type="match status" value="1"/>
</dbReference>
<protein>
    <recommendedName>
        <fullName evidence="2">HTH CENPB-type domain-containing protein</fullName>
    </recommendedName>
</protein>
<dbReference type="Proteomes" id="UP000198211">
    <property type="component" value="Unassembled WGS sequence"/>
</dbReference>
<dbReference type="SUPFAM" id="SSF46689">
    <property type="entry name" value="Homeodomain-like"/>
    <property type="match status" value="1"/>
</dbReference>